<comment type="caution">
    <text evidence="1">The sequence shown here is derived from an EMBL/GenBank/DDBJ whole genome shotgun (WGS) entry which is preliminary data.</text>
</comment>
<protein>
    <recommendedName>
        <fullName evidence="3">Secreted protein</fullName>
    </recommendedName>
</protein>
<dbReference type="EMBL" id="JAHRIN010056070">
    <property type="protein sequence ID" value="MEQ2211020.1"/>
    <property type="molecule type" value="Genomic_DNA"/>
</dbReference>
<evidence type="ECO:0000313" key="1">
    <source>
        <dbReference type="EMBL" id="MEQ2211020.1"/>
    </source>
</evidence>
<name>A0ABV0RRY3_9TELE</name>
<reference evidence="1 2" key="1">
    <citation type="submission" date="2021-06" db="EMBL/GenBank/DDBJ databases">
        <authorList>
            <person name="Palmer J.M."/>
        </authorList>
    </citation>
    <scope>NUCLEOTIDE SEQUENCE [LARGE SCALE GENOMIC DNA]</scope>
    <source>
        <strain evidence="1 2">XC_2019</strain>
        <tissue evidence="1">Muscle</tissue>
    </source>
</reference>
<accession>A0ABV0RRY3</accession>
<gene>
    <name evidence="1" type="ORF">XENOCAPTIV_024310</name>
</gene>
<evidence type="ECO:0000313" key="2">
    <source>
        <dbReference type="Proteomes" id="UP001434883"/>
    </source>
</evidence>
<dbReference type="Proteomes" id="UP001434883">
    <property type="component" value="Unassembled WGS sequence"/>
</dbReference>
<organism evidence="1 2">
    <name type="scientific">Xenoophorus captivus</name>
    <dbReference type="NCBI Taxonomy" id="1517983"/>
    <lineage>
        <taxon>Eukaryota</taxon>
        <taxon>Metazoa</taxon>
        <taxon>Chordata</taxon>
        <taxon>Craniata</taxon>
        <taxon>Vertebrata</taxon>
        <taxon>Euteleostomi</taxon>
        <taxon>Actinopterygii</taxon>
        <taxon>Neopterygii</taxon>
        <taxon>Teleostei</taxon>
        <taxon>Neoteleostei</taxon>
        <taxon>Acanthomorphata</taxon>
        <taxon>Ovalentaria</taxon>
        <taxon>Atherinomorphae</taxon>
        <taxon>Cyprinodontiformes</taxon>
        <taxon>Goodeidae</taxon>
        <taxon>Xenoophorus</taxon>
    </lineage>
</organism>
<proteinExistence type="predicted"/>
<keyword evidence="2" id="KW-1185">Reference proteome</keyword>
<evidence type="ECO:0008006" key="3">
    <source>
        <dbReference type="Google" id="ProtNLM"/>
    </source>
</evidence>
<sequence>MSFSVRFSDTYSLTVLLRAQMVSVVWGSNDCVTPFSYREPSTGGFSHKTCCVRASSIARFLSLCRACGGTQPLPVEGDKPLRKGTCCTLKLY</sequence>